<organism evidence="1 2">
    <name type="scientific">Paractinoplanes rhizophilus</name>
    <dbReference type="NCBI Taxonomy" id="1416877"/>
    <lineage>
        <taxon>Bacteria</taxon>
        <taxon>Bacillati</taxon>
        <taxon>Actinomycetota</taxon>
        <taxon>Actinomycetes</taxon>
        <taxon>Micromonosporales</taxon>
        <taxon>Micromonosporaceae</taxon>
        <taxon>Paractinoplanes</taxon>
    </lineage>
</organism>
<gene>
    <name evidence="1" type="ORF">ACFQS1_18155</name>
</gene>
<sequence>MTGEDLERILATDPRDAGCGQTMEMLDVYAELILAGVDVEQRYPGIAAHLRACLPCEDDLRGLLAAVA</sequence>
<evidence type="ECO:0000313" key="1">
    <source>
        <dbReference type="EMBL" id="MFC7275919.1"/>
    </source>
</evidence>
<keyword evidence="2" id="KW-1185">Reference proteome</keyword>
<name>A0ABW2HRV8_9ACTN</name>
<proteinExistence type="predicted"/>
<accession>A0ABW2HRV8</accession>
<evidence type="ECO:0008006" key="3">
    <source>
        <dbReference type="Google" id="ProtNLM"/>
    </source>
</evidence>
<protein>
    <recommendedName>
        <fullName evidence="3">Anti-sigma factor</fullName>
    </recommendedName>
</protein>
<reference evidence="2" key="1">
    <citation type="journal article" date="2019" name="Int. J. Syst. Evol. Microbiol.">
        <title>The Global Catalogue of Microorganisms (GCM) 10K type strain sequencing project: providing services to taxonomists for standard genome sequencing and annotation.</title>
        <authorList>
            <consortium name="The Broad Institute Genomics Platform"/>
            <consortium name="The Broad Institute Genome Sequencing Center for Infectious Disease"/>
            <person name="Wu L."/>
            <person name="Ma J."/>
        </authorList>
    </citation>
    <scope>NUCLEOTIDE SEQUENCE [LARGE SCALE GENOMIC DNA]</scope>
    <source>
        <strain evidence="2">XZYJT-10</strain>
    </source>
</reference>
<comment type="caution">
    <text evidence="1">The sequence shown here is derived from an EMBL/GenBank/DDBJ whole genome shotgun (WGS) entry which is preliminary data.</text>
</comment>
<dbReference type="EMBL" id="JBHTBJ010000012">
    <property type="protein sequence ID" value="MFC7275919.1"/>
    <property type="molecule type" value="Genomic_DNA"/>
</dbReference>
<evidence type="ECO:0000313" key="2">
    <source>
        <dbReference type="Proteomes" id="UP001596548"/>
    </source>
</evidence>
<dbReference type="RefSeq" id="WP_378969588.1">
    <property type="nucleotide sequence ID" value="NZ_JBHTBJ010000012.1"/>
</dbReference>
<dbReference type="Proteomes" id="UP001596548">
    <property type="component" value="Unassembled WGS sequence"/>
</dbReference>